<organism evidence="1 2">
    <name type="scientific">Striga asiatica</name>
    <name type="common">Asiatic witchweed</name>
    <name type="synonym">Buchnera asiatica</name>
    <dbReference type="NCBI Taxonomy" id="4170"/>
    <lineage>
        <taxon>Eukaryota</taxon>
        <taxon>Viridiplantae</taxon>
        <taxon>Streptophyta</taxon>
        <taxon>Embryophyta</taxon>
        <taxon>Tracheophyta</taxon>
        <taxon>Spermatophyta</taxon>
        <taxon>Magnoliopsida</taxon>
        <taxon>eudicotyledons</taxon>
        <taxon>Gunneridae</taxon>
        <taxon>Pentapetalae</taxon>
        <taxon>asterids</taxon>
        <taxon>lamiids</taxon>
        <taxon>Lamiales</taxon>
        <taxon>Orobanchaceae</taxon>
        <taxon>Buchnereae</taxon>
        <taxon>Striga</taxon>
    </lineage>
</organism>
<keyword evidence="2" id="KW-1185">Reference proteome</keyword>
<reference evidence="2" key="1">
    <citation type="journal article" date="2019" name="Curr. Biol.">
        <title>Genome Sequence of Striga asiatica Provides Insight into the Evolution of Plant Parasitism.</title>
        <authorList>
            <person name="Yoshida S."/>
            <person name="Kim S."/>
            <person name="Wafula E.K."/>
            <person name="Tanskanen J."/>
            <person name="Kim Y.M."/>
            <person name="Honaas L."/>
            <person name="Yang Z."/>
            <person name="Spallek T."/>
            <person name="Conn C.E."/>
            <person name="Ichihashi Y."/>
            <person name="Cheong K."/>
            <person name="Cui S."/>
            <person name="Der J.P."/>
            <person name="Gundlach H."/>
            <person name="Jiao Y."/>
            <person name="Hori C."/>
            <person name="Ishida J.K."/>
            <person name="Kasahara H."/>
            <person name="Kiba T."/>
            <person name="Kim M.S."/>
            <person name="Koo N."/>
            <person name="Laohavisit A."/>
            <person name="Lee Y.H."/>
            <person name="Lumba S."/>
            <person name="McCourt P."/>
            <person name="Mortimer J.C."/>
            <person name="Mutuku J.M."/>
            <person name="Nomura T."/>
            <person name="Sasaki-Sekimoto Y."/>
            <person name="Seto Y."/>
            <person name="Wang Y."/>
            <person name="Wakatake T."/>
            <person name="Sakakibara H."/>
            <person name="Demura T."/>
            <person name="Yamaguchi S."/>
            <person name="Yoneyama K."/>
            <person name="Manabe R.I."/>
            <person name="Nelson D.C."/>
            <person name="Schulman A.H."/>
            <person name="Timko M.P."/>
            <person name="dePamphilis C.W."/>
            <person name="Choi D."/>
            <person name="Shirasu K."/>
        </authorList>
    </citation>
    <scope>NUCLEOTIDE SEQUENCE [LARGE SCALE GENOMIC DNA]</scope>
    <source>
        <strain evidence="2">cv. UVA1</strain>
    </source>
</reference>
<dbReference type="Proteomes" id="UP000325081">
    <property type="component" value="Unassembled WGS sequence"/>
</dbReference>
<gene>
    <name evidence="1" type="ORF">STAS_31439</name>
</gene>
<comment type="caution">
    <text evidence="1">The sequence shown here is derived from an EMBL/GenBank/DDBJ whole genome shotgun (WGS) entry which is preliminary data.</text>
</comment>
<dbReference type="EMBL" id="BKCP01010848">
    <property type="protein sequence ID" value="GER53893.1"/>
    <property type="molecule type" value="Genomic_DNA"/>
</dbReference>
<accession>A0A5A7R849</accession>
<evidence type="ECO:0000313" key="1">
    <source>
        <dbReference type="EMBL" id="GER53893.1"/>
    </source>
</evidence>
<protein>
    <submittedName>
        <fullName evidence="1">Trigger factor</fullName>
    </submittedName>
</protein>
<dbReference type="OrthoDB" id="10455902at2759"/>
<name>A0A5A7R849_STRAF</name>
<sequence>MPTDLAAFWALRKSRQAMMTCHLPLSARALAVARPRPDEAPVIITVPFRKVFLPWKDVGVIVGDVATARVRTEALTLSESEIPKRFDSFRDAPHFACRD</sequence>
<proteinExistence type="predicted"/>
<dbReference type="AlphaFoldDB" id="A0A5A7R849"/>
<evidence type="ECO:0000313" key="2">
    <source>
        <dbReference type="Proteomes" id="UP000325081"/>
    </source>
</evidence>